<dbReference type="AlphaFoldDB" id="A0A161YM51"/>
<feature type="compositionally biased region" description="Basic and acidic residues" evidence="1">
    <location>
        <begin position="111"/>
        <end position="136"/>
    </location>
</feature>
<dbReference type="Gramene" id="KZM94719">
    <property type="protein sequence ID" value="KZM94719"/>
    <property type="gene ID" value="DCAR_017961"/>
</dbReference>
<feature type="compositionally biased region" description="Polar residues" evidence="1">
    <location>
        <begin position="165"/>
        <end position="175"/>
    </location>
</feature>
<dbReference type="KEGG" id="dcr:108221557"/>
<proteinExistence type="predicted"/>
<reference evidence="2" key="2">
    <citation type="submission" date="2022-03" db="EMBL/GenBank/DDBJ databases">
        <title>Draft title - Genomic analysis of global carrot germplasm unveils the trajectory of domestication and the origin of high carotenoid orange carrot.</title>
        <authorList>
            <person name="Iorizzo M."/>
            <person name="Ellison S."/>
            <person name="Senalik D."/>
            <person name="Macko-Podgorni A."/>
            <person name="Grzebelus D."/>
            <person name="Bostan H."/>
            <person name="Rolling W."/>
            <person name="Curaba J."/>
            <person name="Simon P."/>
        </authorList>
    </citation>
    <scope>NUCLEOTIDE SEQUENCE</scope>
    <source>
        <tissue evidence="2">Leaf</tissue>
    </source>
</reference>
<evidence type="ECO:0000256" key="1">
    <source>
        <dbReference type="SAM" id="MobiDB-lite"/>
    </source>
</evidence>
<accession>A0A161YM51</accession>
<organism evidence="2 3">
    <name type="scientific">Daucus carota subsp. sativus</name>
    <name type="common">Carrot</name>
    <dbReference type="NCBI Taxonomy" id="79200"/>
    <lineage>
        <taxon>Eukaryota</taxon>
        <taxon>Viridiplantae</taxon>
        <taxon>Streptophyta</taxon>
        <taxon>Embryophyta</taxon>
        <taxon>Tracheophyta</taxon>
        <taxon>Spermatophyta</taxon>
        <taxon>Magnoliopsida</taxon>
        <taxon>eudicotyledons</taxon>
        <taxon>Gunneridae</taxon>
        <taxon>Pentapetalae</taxon>
        <taxon>asterids</taxon>
        <taxon>campanulids</taxon>
        <taxon>Apiales</taxon>
        <taxon>Apiaceae</taxon>
        <taxon>Apioideae</taxon>
        <taxon>Scandiceae</taxon>
        <taxon>Daucinae</taxon>
        <taxon>Daucus</taxon>
        <taxon>Daucus sect. Daucus</taxon>
    </lineage>
</organism>
<evidence type="ECO:0000313" key="2">
    <source>
        <dbReference type="EMBL" id="WOH01192.1"/>
    </source>
</evidence>
<gene>
    <name evidence="2" type="ORF">DCAR_0520573</name>
</gene>
<dbReference type="OrthoDB" id="1429861at2759"/>
<keyword evidence="3" id="KW-1185">Reference proteome</keyword>
<reference evidence="2" key="1">
    <citation type="journal article" date="2016" name="Nat. Genet.">
        <title>A high-quality carrot genome assembly provides new insights into carotenoid accumulation and asterid genome evolution.</title>
        <authorList>
            <person name="Iorizzo M."/>
            <person name="Ellison S."/>
            <person name="Senalik D."/>
            <person name="Zeng P."/>
            <person name="Satapoomin P."/>
            <person name="Huang J."/>
            <person name="Bowman M."/>
            <person name="Iovene M."/>
            <person name="Sanseverino W."/>
            <person name="Cavagnaro P."/>
            <person name="Yildiz M."/>
            <person name="Macko-Podgorni A."/>
            <person name="Moranska E."/>
            <person name="Grzebelus E."/>
            <person name="Grzebelus D."/>
            <person name="Ashrafi H."/>
            <person name="Zheng Z."/>
            <person name="Cheng S."/>
            <person name="Spooner D."/>
            <person name="Van Deynze A."/>
            <person name="Simon P."/>
        </authorList>
    </citation>
    <scope>NUCLEOTIDE SEQUENCE</scope>
    <source>
        <tissue evidence="2">Leaf</tissue>
    </source>
</reference>
<protein>
    <submittedName>
        <fullName evidence="2">Uncharacterized protein</fullName>
    </submittedName>
</protein>
<feature type="compositionally biased region" description="Basic and acidic residues" evidence="1">
    <location>
        <begin position="94"/>
        <end position="104"/>
    </location>
</feature>
<feature type="region of interest" description="Disordered" evidence="1">
    <location>
        <begin position="1"/>
        <end position="148"/>
    </location>
</feature>
<feature type="compositionally biased region" description="Polar residues" evidence="1">
    <location>
        <begin position="78"/>
        <end position="93"/>
    </location>
</feature>
<feature type="region of interest" description="Disordered" evidence="1">
    <location>
        <begin position="165"/>
        <end position="185"/>
    </location>
</feature>
<name>A0A161YM51_DAUCS</name>
<dbReference type="EMBL" id="CP093347">
    <property type="protein sequence ID" value="WOH01192.1"/>
    <property type="molecule type" value="Genomic_DNA"/>
</dbReference>
<dbReference type="Proteomes" id="UP000077755">
    <property type="component" value="Chromosome 5"/>
</dbReference>
<evidence type="ECO:0000313" key="3">
    <source>
        <dbReference type="Proteomes" id="UP000077755"/>
    </source>
</evidence>
<sequence length="185" mass="21472">MAGQYSDDESYDDYSNTYSESTREYSDDESYGDRGISYSKSYTPEYSDDESYDNYVESKANSGEYSDDDSYALGDYGTTYSGSKAGSQVSVHQDTYRVRNEHKQSGSYERFTAKDKTVRGEPFVDRYGNRGYKNEHTTTSNYKVGDKRGYTEYQREDKVKHVDFNKSSYSNNNKAVRSYSKYRKY</sequence>
<feature type="compositionally biased region" description="Acidic residues" evidence="1">
    <location>
        <begin position="1"/>
        <end position="12"/>
    </location>
</feature>